<keyword evidence="2" id="KW-0472">Membrane</keyword>
<evidence type="ECO:0000256" key="1">
    <source>
        <dbReference type="SAM" id="MobiDB-lite"/>
    </source>
</evidence>
<proteinExistence type="predicted"/>
<evidence type="ECO:0000313" key="3">
    <source>
        <dbReference type="EMBL" id="MCR2803206.1"/>
    </source>
</evidence>
<organism evidence="3 4">
    <name type="scientific">Paenibacillus soyae</name>
    <dbReference type="NCBI Taxonomy" id="2969249"/>
    <lineage>
        <taxon>Bacteria</taxon>
        <taxon>Bacillati</taxon>
        <taxon>Bacillota</taxon>
        <taxon>Bacilli</taxon>
        <taxon>Bacillales</taxon>
        <taxon>Paenibacillaceae</taxon>
        <taxon>Paenibacillus</taxon>
    </lineage>
</organism>
<sequence>MKGNAWKWLAIGGALAIVVLFGIEMTSSGIERIYGPIEGEASYGTGTGLASQEERGSYESETDKRIAQLEKELEEIRRAYGYNGERLPGMPNEDEAPAVNKLADSTSGMLQSASSKGIRFVVDLFDGLIH</sequence>
<accession>A0A9X2MP22</accession>
<evidence type="ECO:0000313" key="4">
    <source>
        <dbReference type="Proteomes" id="UP001141950"/>
    </source>
</evidence>
<name>A0A9X2MP22_9BACL</name>
<gene>
    <name evidence="3" type="ORF">NQZ67_04850</name>
</gene>
<feature type="region of interest" description="Disordered" evidence="1">
    <location>
        <begin position="44"/>
        <end position="63"/>
    </location>
</feature>
<keyword evidence="4" id="KW-1185">Reference proteome</keyword>
<evidence type="ECO:0000256" key="2">
    <source>
        <dbReference type="SAM" id="Phobius"/>
    </source>
</evidence>
<keyword evidence="2" id="KW-0812">Transmembrane</keyword>
<keyword evidence="2" id="KW-1133">Transmembrane helix</keyword>
<dbReference type="AlphaFoldDB" id="A0A9X2MP22"/>
<protein>
    <submittedName>
        <fullName evidence="3">Uncharacterized protein</fullName>
    </submittedName>
</protein>
<dbReference type="EMBL" id="JANIPJ010000002">
    <property type="protein sequence ID" value="MCR2803206.1"/>
    <property type="molecule type" value="Genomic_DNA"/>
</dbReference>
<dbReference type="Proteomes" id="UP001141950">
    <property type="component" value="Unassembled WGS sequence"/>
</dbReference>
<reference evidence="3" key="1">
    <citation type="submission" date="2022-08" db="EMBL/GenBank/DDBJ databases">
        <title>The genomic sequence of strain Paenibacillus sp. SCIV0701.</title>
        <authorList>
            <person name="Zhao H."/>
        </authorList>
    </citation>
    <scope>NUCLEOTIDE SEQUENCE</scope>
    <source>
        <strain evidence="3">SCIV0701</strain>
    </source>
</reference>
<feature type="compositionally biased region" description="Basic and acidic residues" evidence="1">
    <location>
        <begin position="52"/>
        <end position="63"/>
    </location>
</feature>
<dbReference type="RefSeq" id="WP_257443259.1">
    <property type="nucleotide sequence ID" value="NZ_JANIPJ010000002.1"/>
</dbReference>
<feature type="transmembrane region" description="Helical" evidence="2">
    <location>
        <begin position="6"/>
        <end position="23"/>
    </location>
</feature>
<comment type="caution">
    <text evidence="3">The sequence shown here is derived from an EMBL/GenBank/DDBJ whole genome shotgun (WGS) entry which is preliminary data.</text>
</comment>